<reference evidence="7 8" key="1">
    <citation type="submission" date="2023-09" db="EMBL/GenBank/DDBJ databases">
        <title>Pangenome analysis of Batrachochytrium dendrobatidis and related Chytrids.</title>
        <authorList>
            <person name="Yacoub M.N."/>
            <person name="Stajich J.E."/>
            <person name="James T.Y."/>
        </authorList>
    </citation>
    <scope>NUCLEOTIDE SEQUENCE [LARGE SCALE GENOMIC DNA]</scope>
    <source>
        <strain evidence="7 8">JEL0888</strain>
    </source>
</reference>
<dbReference type="Proteomes" id="UP001527925">
    <property type="component" value="Unassembled WGS sequence"/>
</dbReference>
<evidence type="ECO:0000256" key="1">
    <source>
        <dbReference type="ARBA" id="ARBA00004127"/>
    </source>
</evidence>
<comment type="similarity">
    <text evidence="2">Belongs to the CCC1 family.</text>
</comment>
<keyword evidence="5 6" id="KW-0472">Membrane</keyword>
<feature type="transmembrane region" description="Helical" evidence="6">
    <location>
        <begin position="135"/>
        <end position="159"/>
    </location>
</feature>
<gene>
    <name evidence="7" type="primary">CCC1_2</name>
    <name evidence="7" type="ORF">HK105_209346</name>
</gene>
<feature type="transmembrane region" description="Helical" evidence="6">
    <location>
        <begin position="334"/>
        <end position="356"/>
    </location>
</feature>
<keyword evidence="3 6" id="KW-0812">Transmembrane</keyword>
<dbReference type="Pfam" id="PF01988">
    <property type="entry name" value="VIT1"/>
    <property type="match status" value="1"/>
</dbReference>
<evidence type="ECO:0000256" key="5">
    <source>
        <dbReference type="ARBA" id="ARBA00023136"/>
    </source>
</evidence>
<feature type="transmembrane region" description="Helical" evidence="6">
    <location>
        <begin position="234"/>
        <end position="258"/>
    </location>
</feature>
<evidence type="ECO:0000256" key="3">
    <source>
        <dbReference type="ARBA" id="ARBA00022692"/>
    </source>
</evidence>
<keyword evidence="4 6" id="KW-1133">Transmembrane helix</keyword>
<comment type="caution">
    <text evidence="7">The sequence shown here is derived from an EMBL/GenBank/DDBJ whole genome shotgun (WGS) entry which is preliminary data.</text>
</comment>
<feature type="transmembrane region" description="Helical" evidence="6">
    <location>
        <begin position="294"/>
        <end position="314"/>
    </location>
</feature>
<evidence type="ECO:0000256" key="6">
    <source>
        <dbReference type="SAM" id="Phobius"/>
    </source>
</evidence>
<feature type="transmembrane region" description="Helical" evidence="6">
    <location>
        <begin position="363"/>
        <end position="394"/>
    </location>
</feature>
<feature type="transmembrane region" description="Helical" evidence="6">
    <location>
        <begin position="108"/>
        <end position="129"/>
    </location>
</feature>
<sequence>MQQRPRAAPAVLDHTPIGPGDELIDLDFGGLGHSSSELRAPATPQTAARMDQLQRATATPTSFSPVLPNDGLEDLQPLAHRGGPYKAIDSGGEAEDGTTSMVDVVRDVIIGLSDGLTVPFALAAGLAALNNSKLVVLAGLAEIAAGSISMGLGGYLAGLSEQEYFDNQRDLKSIDINADPEGQRREIFNVFAPFGVSRKSVQPLVEEITMSERTWLDFVMKFNLALEKPSKWRALMSALTIGASYFCGGLLPLTPYMLVSSAQSALRISVIVTITALFLFGFFKARVLGSKTPLYSAVQMVVIGGLAAFVAYWVASSVPGAENMRAASNVADGLSNAVVGAPVAAAAASAATSAIATSTASSVAAVAAATAAAATATTTTVAAAAVAAAATFAASSL</sequence>
<name>A0ABR4MV88_9FUNG</name>
<evidence type="ECO:0000313" key="7">
    <source>
        <dbReference type="EMBL" id="KAL2911195.1"/>
    </source>
</evidence>
<evidence type="ECO:0000256" key="4">
    <source>
        <dbReference type="ARBA" id="ARBA00022989"/>
    </source>
</evidence>
<evidence type="ECO:0000313" key="8">
    <source>
        <dbReference type="Proteomes" id="UP001527925"/>
    </source>
</evidence>
<organism evidence="7 8">
    <name type="scientific">Polyrhizophydium stewartii</name>
    <dbReference type="NCBI Taxonomy" id="2732419"/>
    <lineage>
        <taxon>Eukaryota</taxon>
        <taxon>Fungi</taxon>
        <taxon>Fungi incertae sedis</taxon>
        <taxon>Chytridiomycota</taxon>
        <taxon>Chytridiomycota incertae sedis</taxon>
        <taxon>Chytridiomycetes</taxon>
        <taxon>Rhizophydiales</taxon>
        <taxon>Rhizophydiales incertae sedis</taxon>
        <taxon>Polyrhizophydium</taxon>
    </lineage>
</organism>
<dbReference type="PANTHER" id="PTHR31851">
    <property type="entry name" value="FE(2+)/MN(2+) TRANSPORTER PCL1"/>
    <property type="match status" value="1"/>
</dbReference>
<dbReference type="InterPro" id="IPR008217">
    <property type="entry name" value="Ccc1_fam"/>
</dbReference>
<comment type="subcellular location">
    <subcellularLocation>
        <location evidence="1">Endomembrane system</location>
        <topology evidence="1">Multi-pass membrane protein</topology>
    </subcellularLocation>
</comment>
<accession>A0ABR4MV88</accession>
<protein>
    <submittedName>
        <fullName evidence="7">Protein ccc1</fullName>
    </submittedName>
</protein>
<keyword evidence="8" id="KW-1185">Reference proteome</keyword>
<dbReference type="EMBL" id="JADGIZ020000140">
    <property type="protein sequence ID" value="KAL2911195.1"/>
    <property type="molecule type" value="Genomic_DNA"/>
</dbReference>
<feature type="transmembrane region" description="Helical" evidence="6">
    <location>
        <begin position="264"/>
        <end position="282"/>
    </location>
</feature>
<evidence type="ECO:0000256" key="2">
    <source>
        <dbReference type="ARBA" id="ARBA00007049"/>
    </source>
</evidence>
<proteinExistence type="inferred from homology"/>